<dbReference type="PANTHER" id="PTHR47955:SF11">
    <property type="entry name" value="4-HYDROXYPHENYLACETALDEHYDE OXIME MONOOXYGENASE"/>
    <property type="match status" value="1"/>
</dbReference>
<dbReference type="OrthoDB" id="690449at2759"/>
<feature type="non-terminal residue" evidence="5">
    <location>
        <position position="1"/>
    </location>
</feature>
<dbReference type="InterPro" id="IPR036396">
    <property type="entry name" value="Cyt_P450_sf"/>
</dbReference>
<evidence type="ECO:0000256" key="2">
    <source>
        <dbReference type="ARBA" id="ARBA00022723"/>
    </source>
</evidence>
<reference evidence="5 6" key="1">
    <citation type="journal article" date="2019" name="Sci. Rep.">
        <title>A high-quality genome of Eragrostis curvula grass provides insights into Poaceae evolution and supports new strategies to enhance forage quality.</title>
        <authorList>
            <person name="Carballo J."/>
            <person name="Santos B.A.C.M."/>
            <person name="Zappacosta D."/>
            <person name="Garbus I."/>
            <person name="Selva J.P."/>
            <person name="Gallo C.A."/>
            <person name="Diaz A."/>
            <person name="Albertini E."/>
            <person name="Caccamo M."/>
            <person name="Echenique V."/>
        </authorList>
    </citation>
    <scope>NUCLEOTIDE SEQUENCE [LARGE SCALE GENOMIC DNA]</scope>
    <source>
        <strain evidence="6">cv. Victoria</strain>
        <tissue evidence="5">Leaf</tissue>
    </source>
</reference>
<keyword evidence="4" id="KW-1133">Transmembrane helix</keyword>
<evidence type="ECO:0000313" key="6">
    <source>
        <dbReference type="Proteomes" id="UP000324897"/>
    </source>
</evidence>
<dbReference type="Gene3D" id="1.10.630.10">
    <property type="entry name" value="Cytochrome P450"/>
    <property type="match status" value="1"/>
</dbReference>
<evidence type="ECO:0000256" key="4">
    <source>
        <dbReference type="SAM" id="Phobius"/>
    </source>
</evidence>
<sequence length="295" mass="33009">LSTMVTPSFLDHKLPEQWTTLLLVTLIPLLSGIFLLARSRLSRSRGRNLPPGPPSLPLIGHVHLMMGALPHRSLSELARRHGPVMMLRLGVVPTVVVSSPDAARDALKTHDAECCSRPGTPGPRRMSYEHKDVAFAPYSEYWREMHKLVVIELLSMRQVQATWYAREAQVDKLIASLTRAGGTPVFVEDHIYAFMDGFIGTVALGKIYGTEQFAYKKHFHHVIDDAMSVMASFSAEDYYPNAVGRLIDRLTGVVGRREKIFKEIDAFFELIIQHHLDPARAASPDNGHDIIDVLI</sequence>
<evidence type="ECO:0008006" key="7">
    <source>
        <dbReference type="Google" id="ProtNLM"/>
    </source>
</evidence>
<keyword evidence="6" id="KW-1185">Reference proteome</keyword>
<proteinExistence type="inferred from homology"/>
<dbReference type="EMBL" id="RWGY01000011">
    <property type="protein sequence ID" value="TVU31467.1"/>
    <property type="molecule type" value="Genomic_DNA"/>
</dbReference>
<feature type="non-terminal residue" evidence="5">
    <location>
        <position position="295"/>
    </location>
</feature>
<comment type="similarity">
    <text evidence="1">Belongs to the cytochrome P450 family.</text>
</comment>
<organism evidence="5 6">
    <name type="scientific">Eragrostis curvula</name>
    <name type="common">weeping love grass</name>
    <dbReference type="NCBI Taxonomy" id="38414"/>
    <lineage>
        <taxon>Eukaryota</taxon>
        <taxon>Viridiplantae</taxon>
        <taxon>Streptophyta</taxon>
        <taxon>Embryophyta</taxon>
        <taxon>Tracheophyta</taxon>
        <taxon>Spermatophyta</taxon>
        <taxon>Magnoliopsida</taxon>
        <taxon>Liliopsida</taxon>
        <taxon>Poales</taxon>
        <taxon>Poaceae</taxon>
        <taxon>PACMAD clade</taxon>
        <taxon>Chloridoideae</taxon>
        <taxon>Eragrostideae</taxon>
        <taxon>Eragrostidinae</taxon>
        <taxon>Eragrostis</taxon>
    </lineage>
</organism>
<comment type="caution">
    <text evidence="5">The sequence shown here is derived from an EMBL/GenBank/DDBJ whole genome shotgun (WGS) entry which is preliminary data.</text>
</comment>
<dbReference type="Pfam" id="PF00067">
    <property type="entry name" value="p450"/>
    <property type="match status" value="1"/>
</dbReference>
<dbReference type="GO" id="GO:0020037">
    <property type="term" value="F:heme binding"/>
    <property type="evidence" value="ECO:0007669"/>
    <property type="project" value="InterPro"/>
</dbReference>
<dbReference type="Proteomes" id="UP000324897">
    <property type="component" value="Chromosome 1"/>
</dbReference>
<keyword evidence="2" id="KW-0479">Metal-binding</keyword>
<evidence type="ECO:0000256" key="1">
    <source>
        <dbReference type="ARBA" id="ARBA00010617"/>
    </source>
</evidence>
<dbReference type="InterPro" id="IPR001128">
    <property type="entry name" value="Cyt_P450"/>
</dbReference>
<accession>A0A5J9V7R2</accession>
<keyword evidence="4" id="KW-0472">Membrane</keyword>
<gene>
    <name evidence="5" type="ORF">EJB05_23152</name>
</gene>
<protein>
    <recommendedName>
        <fullName evidence="7">4-hydroxyphenylacetaldehyde oxime monooxygenase</fullName>
    </recommendedName>
</protein>
<evidence type="ECO:0000313" key="5">
    <source>
        <dbReference type="EMBL" id="TVU31467.1"/>
    </source>
</evidence>
<dbReference type="GO" id="GO:0016705">
    <property type="term" value="F:oxidoreductase activity, acting on paired donors, with incorporation or reduction of molecular oxygen"/>
    <property type="evidence" value="ECO:0007669"/>
    <property type="project" value="InterPro"/>
</dbReference>
<dbReference type="SUPFAM" id="SSF48264">
    <property type="entry name" value="Cytochrome P450"/>
    <property type="match status" value="1"/>
</dbReference>
<name>A0A5J9V7R2_9POAL</name>
<keyword evidence="4" id="KW-0812">Transmembrane</keyword>
<dbReference type="AlphaFoldDB" id="A0A5J9V7R2"/>
<evidence type="ECO:0000256" key="3">
    <source>
        <dbReference type="ARBA" id="ARBA00023004"/>
    </source>
</evidence>
<dbReference type="GO" id="GO:0005506">
    <property type="term" value="F:iron ion binding"/>
    <property type="evidence" value="ECO:0007669"/>
    <property type="project" value="InterPro"/>
</dbReference>
<feature type="transmembrane region" description="Helical" evidence="4">
    <location>
        <begin position="20"/>
        <end position="37"/>
    </location>
</feature>
<keyword evidence="3" id="KW-0408">Iron</keyword>
<dbReference type="PANTHER" id="PTHR47955">
    <property type="entry name" value="CYTOCHROME P450 FAMILY 71 PROTEIN"/>
    <property type="match status" value="1"/>
</dbReference>
<dbReference type="GO" id="GO:0004497">
    <property type="term" value="F:monooxygenase activity"/>
    <property type="evidence" value="ECO:0007669"/>
    <property type="project" value="InterPro"/>
</dbReference>